<proteinExistence type="predicted"/>
<sequence length="278" mass="31861">MEEPQVSLRHLRVNTQQMCRLLHKLPSELRNAIYKLSFTKDGPHYRRPESKPARFSRSWQALREGMSGGLVGSSTSSPQPTLEEGEIDFLDAAPPSDSLLFTCKILYQEACGYYKEASREYWSSTKFAIVSNTKTEQGVCAKIESLPLEAIRCMEAVRIVGTSWWSWPYDRRGAWWVGDDHCDTARVVVTPGHETSRPGMLPRYWEIESESGKDVRHLINTGMRSQAIQDDTLRDEAETNDIRQAIEEAGRVALTKYELTTIVRWFAGALRMRRGWER</sequence>
<comment type="caution">
    <text evidence="1">The sequence shown here is derived from an EMBL/GenBank/DDBJ whole genome shotgun (WGS) entry which is preliminary data.</text>
</comment>
<accession>A0AAI8YIM8</accession>
<protein>
    <submittedName>
        <fullName evidence="1">Uu.00g003860.m01.CDS01</fullName>
    </submittedName>
</protein>
<evidence type="ECO:0000313" key="2">
    <source>
        <dbReference type="Proteomes" id="UP001295740"/>
    </source>
</evidence>
<gene>
    <name evidence="1" type="ORF">KHLLAP_LOCUS6724</name>
</gene>
<dbReference type="Proteomes" id="UP001295740">
    <property type="component" value="Unassembled WGS sequence"/>
</dbReference>
<dbReference type="EMBL" id="CAUWAG010000008">
    <property type="protein sequence ID" value="CAJ2506256.1"/>
    <property type="molecule type" value="Genomic_DNA"/>
</dbReference>
<reference evidence="1" key="1">
    <citation type="submission" date="2023-10" db="EMBL/GenBank/DDBJ databases">
        <authorList>
            <person name="Hackl T."/>
        </authorList>
    </citation>
    <scope>NUCLEOTIDE SEQUENCE</scope>
</reference>
<dbReference type="AlphaFoldDB" id="A0AAI8YIM8"/>
<evidence type="ECO:0000313" key="1">
    <source>
        <dbReference type="EMBL" id="CAJ2506256.1"/>
    </source>
</evidence>
<keyword evidence="2" id="KW-1185">Reference proteome</keyword>
<organism evidence="1 2">
    <name type="scientific">Anthostomella pinea</name>
    <dbReference type="NCBI Taxonomy" id="933095"/>
    <lineage>
        <taxon>Eukaryota</taxon>
        <taxon>Fungi</taxon>
        <taxon>Dikarya</taxon>
        <taxon>Ascomycota</taxon>
        <taxon>Pezizomycotina</taxon>
        <taxon>Sordariomycetes</taxon>
        <taxon>Xylariomycetidae</taxon>
        <taxon>Xylariales</taxon>
        <taxon>Xylariaceae</taxon>
        <taxon>Anthostomella</taxon>
    </lineage>
</organism>
<name>A0AAI8YIM8_9PEZI</name>